<reference evidence="1 2" key="1">
    <citation type="submission" date="2020-12" db="EMBL/GenBank/DDBJ databases">
        <title>Salegentibacter orientalis sp. nov., isolated from costal sediment.</title>
        <authorList>
            <person name="Lian F.-B."/>
        </authorList>
    </citation>
    <scope>NUCLEOTIDE SEQUENCE [LARGE SCALE GENOMIC DNA]</scope>
    <source>
        <strain evidence="1 2">F60176</strain>
    </source>
</reference>
<dbReference type="EMBL" id="JAEHNY010000014">
    <property type="protein sequence ID" value="MBI6121171.1"/>
    <property type="molecule type" value="Genomic_DNA"/>
</dbReference>
<protein>
    <submittedName>
        <fullName evidence="1">Uncharacterized protein</fullName>
    </submittedName>
</protein>
<comment type="caution">
    <text evidence="1">The sequence shown here is derived from an EMBL/GenBank/DDBJ whole genome shotgun (WGS) entry which is preliminary data.</text>
</comment>
<proteinExistence type="predicted"/>
<gene>
    <name evidence="1" type="ORF">I6U50_14185</name>
</gene>
<dbReference type="Proteomes" id="UP000635665">
    <property type="component" value="Unassembled WGS sequence"/>
</dbReference>
<sequence length="98" mass="11072">MGNSTKIDWEEFRKKARNAAVTAAAETNRELAGEMSSITHLTKKEIQEIFPEKSEMEDFSELMEIVKSSTSRNNKVNKIAANSEKFSKVMLSLLGKIF</sequence>
<keyword evidence="2" id="KW-1185">Reference proteome</keyword>
<dbReference type="RefSeq" id="WP_198639323.1">
    <property type="nucleotide sequence ID" value="NZ_JAEHNY010000014.1"/>
</dbReference>
<accession>A0ABS0TJG4</accession>
<evidence type="ECO:0000313" key="1">
    <source>
        <dbReference type="EMBL" id="MBI6121171.1"/>
    </source>
</evidence>
<evidence type="ECO:0000313" key="2">
    <source>
        <dbReference type="Proteomes" id="UP000635665"/>
    </source>
</evidence>
<name>A0ABS0TJG4_9FLAO</name>
<organism evidence="1 2">
    <name type="scientific">Salegentibacter maritimus</name>
    <dbReference type="NCBI Taxonomy" id="2794347"/>
    <lineage>
        <taxon>Bacteria</taxon>
        <taxon>Pseudomonadati</taxon>
        <taxon>Bacteroidota</taxon>
        <taxon>Flavobacteriia</taxon>
        <taxon>Flavobacteriales</taxon>
        <taxon>Flavobacteriaceae</taxon>
        <taxon>Salegentibacter</taxon>
    </lineage>
</organism>